<dbReference type="PANTHER" id="PTHR43575:SF1">
    <property type="entry name" value="PROTEIN ABCI7, CHLOROPLASTIC"/>
    <property type="match status" value="1"/>
</dbReference>
<accession>A0A846MNN5</accession>
<dbReference type="GO" id="GO:0016226">
    <property type="term" value="P:iron-sulfur cluster assembly"/>
    <property type="evidence" value="ECO:0007669"/>
    <property type="project" value="InterPro"/>
</dbReference>
<organism evidence="4 5">
    <name type="scientific">Thermonema lapsum</name>
    <dbReference type="NCBI Taxonomy" id="28195"/>
    <lineage>
        <taxon>Bacteria</taxon>
        <taxon>Pseudomonadati</taxon>
        <taxon>Bacteroidota</taxon>
        <taxon>Cytophagia</taxon>
        <taxon>Cytophagales</taxon>
        <taxon>Thermonemataceae</taxon>
        <taxon>Thermonema</taxon>
    </lineage>
</organism>
<proteinExistence type="inferred from homology"/>
<dbReference type="EMBL" id="JAASRN010000001">
    <property type="protein sequence ID" value="NIK73020.1"/>
    <property type="molecule type" value="Genomic_DNA"/>
</dbReference>
<dbReference type="Pfam" id="PF19295">
    <property type="entry name" value="SufBD_N"/>
    <property type="match status" value="1"/>
</dbReference>
<feature type="domain" description="SUF system FeS cluster assembly SufBD core" evidence="2">
    <location>
        <begin position="168"/>
        <end position="397"/>
    </location>
</feature>
<reference evidence="4 5" key="1">
    <citation type="submission" date="2020-03" db="EMBL/GenBank/DDBJ databases">
        <title>Genomic Encyclopedia of Type Strains, Phase IV (KMG-IV): sequencing the most valuable type-strain genomes for metagenomic binning, comparative biology and taxonomic classification.</title>
        <authorList>
            <person name="Goeker M."/>
        </authorList>
    </citation>
    <scope>NUCLEOTIDE SEQUENCE [LARGE SCALE GENOMIC DNA]</scope>
    <source>
        <strain evidence="4 5">DSM 5718</strain>
    </source>
</reference>
<dbReference type="InterPro" id="IPR011542">
    <property type="entry name" value="SUF_FeS_clus_asmbl_SufD"/>
</dbReference>
<comment type="caution">
    <text evidence="4">The sequence shown here is derived from an EMBL/GenBank/DDBJ whole genome shotgun (WGS) entry which is preliminary data.</text>
</comment>
<dbReference type="InterPro" id="IPR045595">
    <property type="entry name" value="SufBD_N"/>
</dbReference>
<comment type="similarity">
    <text evidence="1">Belongs to the iron-sulfur cluster assembly SufBD family.</text>
</comment>
<feature type="domain" description="SUF system FeS cluster assembly SufBD N-terminal" evidence="3">
    <location>
        <begin position="103"/>
        <end position="161"/>
    </location>
</feature>
<dbReference type="InterPro" id="IPR037284">
    <property type="entry name" value="SUF_FeS_clus_asmbl_SufBD_sf"/>
</dbReference>
<dbReference type="SUPFAM" id="SSF101960">
    <property type="entry name" value="Stabilizer of iron transporter SufD"/>
    <property type="match status" value="1"/>
</dbReference>
<evidence type="ECO:0000313" key="4">
    <source>
        <dbReference type="EMBL" id="NIK73020.1"/>
    </source>
</evidence>
<dbReference type="NCBIfam" id="TIGR01981">
    <property type="entry name" value="sufD"/>
    <property type="match status" value="1"/>
</dbReference>
<dbReference type="InterPro" id="IPR055346">
    <property type="entry name" value="Fe-S_cluster_assembly_SufBD"/>
</dbReference>
<sequence>MTTKITTGIIDQQLAAQQRQLAADVPLMAEWRKAALGKLEQQEVPASRHEEWKYTNIRSVWKKLGEVAGESVASTLPQWQGDALNVRFAAGQAVELPEIETANYIVCSLQTAFEKYQEKIQDHFAKHTHLQDDYFVLLNEALWTSGLFVWVKRGQVLPQTLAVYFEEGQEVLENTHHLFILEEGAQAECVYFFHGERNLYSLHNCLTEAYLAKDAVLKHYIAEAEAFHHSRVLRTFADVEQNAHYHNVTFVLGGNMTRHDLCAALKGHHAEAHFYGLNYLRGHAHADHHTIVDHIAPKTQSNELYKGVYDEQSAGVFNGKIYVRPDAQQTNAFQSNRSILLTPEASINTKPQLEIWADDVKCSHGATIGQIDEDALFYLRARGIPQSQAKALLLQAFAGEVLEHVGNDSLKEYLLARLQERFS</sequence>
<evidence type="ECO:0000259" key="3">
    <source>
        <dbReference type="Pfam" id="PF19295"/>
    </source>
</evidence>
<keyword evidence="5" id="KW-1185">Reference proteome</keyword>
<dbReference type="AlphaFoldDB" id="A0A846MNN5"/>
<evidence type="ECO:0000256" key="1">
    <source>
        <dbReference type="ARBA" id="ARBA00043967"/>
    </source>
</evidence>
<gene>
    <name evidence="4" type="ORF">FHS56_000506</name>
</gene>
<evidence type="ECO:0000313" key="5">
    <source>
        <dbReference type="Proteomes" id="UP000537126"/>
    </source>
</evidence>
<dbReference type="InterPro" id="IPR000825">
    <property type="entry name" value="SUF_FeS_clus_asmbl_SufBD_core"/>
</dbReference>
<dbReference type="RefSeq" id="WP_166918302.1">
    <property type="nucleotide sequence ID" value="NZ_JAASRN010000001.1"/>
</dbReference>
<dbReference type="Pfam" id="PF01458">
    <property type="entry name" value="SUFBD_core"/>
    <property type="match status" value="1"/>
</dbReference>
<dbReference type="Proteomes" id="UP000537126">
    <property type="component" value="Unassembled WGS sequence"/>
</dbReference>
<protein>
    <submittedName>
        <fullName evidence="4">Fe-S cluster assembly protein SufD</fullName>
    </submittedName>
</protein>
<dbReference type="PANTHER" id="PTHR43575">
    <property type="entry name" value="PROTEIN ABCI7, CHLOROPLASTIC"/>
    <property type="match status" value="1"/>
</dbReference>
<evidence type="ECO:0000259" key="2">
    <source>
        <dbReference type="Pfam" id="PF01458"/>
    </source>
</evidence>
<name>A0A846MNN5_9BACT</name>